<keyword evidence="1" id="KW-0472">Membrane</keyword>
<dbReference type="GO" id="GO:0016740">
    <property type="term" value="F:transferase activity"/>
    <property type="evidence" value="ECO:0007669"/>
    <property type="project" value="UniProtKB-KW"/>
</dbReference>
<dbReference type="PANTHER" id="PTHR10811">
    <property type="entry name" value="FRINGE-RELATED"/>
    <property type="match status" value="1"/>
</dbReference>
<keyword evidence="1" id="KW-0812">Transmembrane</keyword>
<name>A0A0F4GBL9_9PEZI</name>
<gene>
    <name evidence="2" type="ORF">TI39_contig4159g00056</name>
</gene>
<organism evidence="2 3">
    <name type="scientific">Zymoseptoria brevis</name>
    <dbReference type="NCBI Taxonomy" id="1047168"/>
    <lineage>
        <taxon>Eukaryota</taxon>
        <taxon>Fungi</taxon>
        <taxon>Dikarya</taxon>
        <taxon>Ascomycota</taxon>
        <taxon>Pezizomycotina</taxon>
        <taxon>Dothideomycetes</taxon>
        <taxon>Dothideomycetidae</taxon>
        <taxon>Mycosphaerellales</taxon>
        <taxon>Mycosphaerellaceae</taxon>
        <taxon>Zymoseptoria</taxon>
    </lineage>
</organism>
<dbReference type="Pfam" id="PF04646">
    <property type="entry name" value="DUF604"/>
    <property type="match status" value="1"/>
</dbReference>
<dbReference type="EMBL" id="LAFY01004118">
    <property type="protein sequence ID" value="KJX94744.1"/>
    <property type="molecule type" value="Genomic_DNA"/>
</dbReference>
<comment type="caution">
    <text evidence="2">The sequence shown here is derived from an EMBL/GenBank/DDBJ whole genome shotgun (WGS) entry which is preliminary data.</text>
</comment>
<dbReference type="AlphaFoldDB" id="A0A0F4GBL9"/>
<keyword evidence="1" id="KW-1133">Transmembrane helix</keyword>
<dbReference type="OrthoDB" id="414175at2759"/>
<dbReference type="STRING" id="1047168.A0A0F4GBL9"/>
<accession>A0A0F4GBL9</accession>
<dbReference type="Gene3D" id="3.90.550.50">
    <property type="match status" value="1"/>
</dbReference>
<proteinExistence type="predicted"/>
<dbReference type="InterPro" id="IPR006740">
    <property type="entry name" value="DUF604"/>
</dbReference>
<keyword evidence="3" id="KW-1185">Reference proteome</keyword>
<keyword evidence="2" id="KW-0808">Transferase</keyword>
<sequence>MPPSRLIQIFATTVLFLTVTYWLLRPDSFSRIGSWHRPTVSRENLTLEVEILKKLDVPATFTYQRHCLRTREKQGLKRESLIDLHRPLLSDTAVDITLDAKFVANPITEAVFPPCEEMIDLEVPEFSSHAHANTSALMLGVATTLKRIEASLPAFSRWLSNTSSPLICLVVDQTNLTEKAKETARILSLAADLDIDLVLEPYHPTFEFDSEGLKNFGLAPVLDKHRRPNTKWYGLIDDDTFFVSLPRMLEALEPYDPTKQHYIGALTEGHFRVAKEGFKAWGGAGFFISPPLMKLLAERTTECTHLDKFFGDILWRDCILHVTSPTVHLTELRGLNQMDLWMDMSGWYEAGFTPILTVHHWKSWHQYPIVRGHTVADVAGPDSFLQRYLFSNNTVFTNAYSIVKYPKGLPDLNLVEATMTEEVNHKDPPDVLEFHHSFGRTRPKLKKGKEKISWTFQYAVVDDGRVRQFYVNKGHGDAKKGFGIVEVDWTHG</sequence>
<evidence type="ECO:0000313" key="2">
    <source>
        <dbReference type="EMBL" id="KJX94744.1"/>
    </source>
</evidence>
<evidence type="ECO:0000313" key="3">
    <source>
        <dbReference type="Proteomes" id="UP000033647"/>
    </source>
</evidence>
<protein>
    <submittedName>
        <fullName evidence="2">Glycosyltransferase family 31 protein</fullName>
    </submittedName>
</protein>
<evidence type="ECO:0000256" key="1">
    <source>
        <dbReference type="SAM" id="Phobius"/>
    </source>
</evidence>
<feature type="transmembrane region" description="Helical" evidence="1">
    <location>
        <begin position="6"/>
        <end position="24"/>
    </location>
</feature>
<reference evidence="2 3" key="1">
    <citation type="submission" date="2015-03" db="EMBL/GenBank/DDBJ databases">
        <title>RNA-seq based gene annotation and comparative genomics of four Zymoseptoria species reveal species-specific pathogenicity related genes and transposable element activity.</title>
        <authorList>
            <person name="Grandaubert J."/>
            <person name="Bhattacharyya A."/>
            <person name="Stukenbrock E.H."/>
        </authorList>
    </citation>
    <scope>NUCLEOTIDE SEQUENCE [LARGE SCALE GENOMIC DNA]</scope>
    <source>
        <strain evidence="2 3">Zb18110</strain>
    </source>
</reference>
<dbReference type="Proteomes" id="UP000033647">
    <property type="component" value="Unassembled WGS sequence"/>
</dbReference>